<reference evidence="6" key="1">
    <citation type="submission" date="2023-10" db="EMBL/GenBank/DDBJ databases">
        <title>Genome assembly of Pristionchus species.</title>
        <authorList>
            <person name="Yoshida K."/>
            <person name="Sommer R.J."/>
        </authorList>
    </citation>
    <scope>NUCLEOTIDE SEQUENCE</scope>
    <source>
        <strain evidence="6">RS5133</strain>
    </source>
</reference>
<dbReference type="PROSITE" id="PS50103">
    <property type="entry name" value="ZF_C3H1"/>
    <property type="match status" value="1"/>
</dbReference>
<keyword evidence="7" id="KW-1185">Reference proteome</keyword>
<dbReference type="GO" id="GO:0008270">
    <property type="term" value="F:zinc ion binding"/>
    <property type="evidence" value="ECO:0007669"/>
    <property type="project" value="UniProtKB-KW"/>
</dbReference>
<dbReference type="EMBL" id="BTSY01000003">
    <property type="protein sequence ID" value="GMT17948.1"/>
    <property type="molecule type" value="Genomic_DNA"/>
</dbReference>
<evidence type="ECO:0000313" key="6">
    <source>
        <dbReference type="EMBL" id="GMT17948.1"/>
    </source>
</evidence>
<dbReference type="InterPro" id="IPR000571">
    <property type="entry name" value="Znf_CCCH"/>
</dbReference>
<keyword evidence="3 4" id="KW-0862">Zinc</keyword>
<keyword evidence="1 4" id="KW-0479">Metal-binding</keyword>
<protein>
    <recommendedName>
        <fullName evidence="5">C3H1-type domain-containing protein</fullName>
    </recommendedName>
</protein>
<feature type="domain" description="C3H1-type" evidence="5">
    <location>
        <begin position="69"/>
        <end position="97"/>
    </location>
</feature>
<feature type="zinc finger region" description="C3H1-type" evidence="4">
    <location>
        <begin position="69"/>
        <end position="97"/>
    </location>
</feature>
<evidence type="ECO:0000256" key="1">
    <source>
        <dbReference type="ARBA" id="ARBA00022723"/>
    </source>
</evidence>
<name>A0AAV5VIA5_9BILA</name>
<evidence type="ECO:0000256" key="2">
    <source>
        <dbReference type="ARBA" id="ARBA00022771"/>
    </source>
</evidence>
<dbReference type="AlphaFoldDB" id="A0AAV5VIA5"/>
<organism evidence="6 7">
    <name type="scientific">Pristionchus fissidentatus</name>
    <dbReference type="NCBI Taxonomy" id="1538716"/>
    <lineage>
        <taxon>Eukaryota</taxon>
        <taxon>Metazoa</taxon>
        <taxon>Ecdysozoa</taxon>
        <taxon>Nematoda</taxon>
        <taxon>Chromadorea</taxon>
        <taxon>Rhabditida</taxon>
        <taxon>Rhabditina</taxon>
        <taxon>Diplogasteromorpha</taxon>
        <taxon>Diplogasteroidea</taxon>
        <taxon>Neodiplogasteridae</taxon>
        <taxon>Pristionchus</taxon>
    </lineage>
</organism>
<evidence type="ECO:0000256" key="3">
    <source>
        <dbReference type="ARBA" id="ARBA00022833"/>
    </source>
</evidence>
<feature type="non-terminal residue" evidence="6">
    <location>
        <position position="104"/>
    </location>
</feature>
<dbReference type="InterPro" id="IPR036855">
    <property type="entry name" value="Znf_CCCH_sf"/>
</dbReference>
<gene>
    <name evidence="6" type="ORF">PFISCL1PPCAC_9245</name>
</gene>
<evidence type="ECO:0000259" key="5">
    <source>
        <dbReference type="PROSITE" id="PS50103"/>
    </source>
</evidence>
<evidence type="ECO:0000256" key="4">
    <source>
        <dbReference type="PROSITE-ProRule" id="PRU00723"/>
    </source>
</evidence>
<keyword evidence="2 4" id="KW-0863">Zinc-finger</keyword>
<dbReference type="SUPFAM" id="SSF90229">
    <property type="entry name" value="CCCH zinc finger"/>
    <property type="match status" value="1"/>
</dbReference>
<comment type="caution">
    <text evidence="6">The sequence shown here is derived from an EMBL/GenBank/DDBJ whole genome shotgun (WGS) entry which is preliminary data.</text>
</comment>
<sequence length="104" mass="11663">MMSTDPDMIPPNLDDISQISHQSSPDLFIEHPGQRHPSTPVTSLRCCVCLPPTNQVYGSDNGGHITKRDYKTRMCTQCLEKRSCSMGTSCKFAHGNEELRLPER</sequence>
<accession>A0AAV5VIA5</accession>
<dbReference type="Proteomes" id="UP001432322">
    <property type="component" value="Unassembled WGS sequence"/>
</dbReference>
<dbReference type="Gene3D" id="4.10.1000.10">
    <property type="entry name" value="Zinc finger, CCCH-type"/>
    <property type="match status" value="1"/>
</dbReference>
<evidence type="ECO:0000313" key="7">
    <source>
        <dbReference type="Proteomes" id="UP001432322"/>
    </source>
</evidence>
<proteinExistence type="predicted"/>